<evidence type="ECO:0000256" key="3">
    <source>
        <dbReference type="ARBA" id="ARBA00001954"/>
    </source>
</evidence>
<evidence type="ECO:0000256" key="8">
    <source>
        <dbReference type="ARBA" id="ARBA00023004"/>
    </source>
</evidence>
<proteinExistence type="inferred from homology"/>
<comment type="cofactor">
    <cofactor evidence="2">
        <name>Mn(2+)</name>
        <dbReference type="ChEBI" id="CHEBI:29035"/>
    </cofactor>
</comment>
<organism evidence="11 12">
    <name type="scientific">Winogradskyella bathintestinalis</name>
    <dbReference type="NCBI Taxonomy" id="3035208"/>
    <lineage>
        <taxon>Bacteria</taxon>
        <taxon>Pseudomonadati</taxon>
        <taxon>Bacteroidota</taxon>
        <taxon>Flavobacteriia</taxon>
        <taxon>Flavobacteriales</taxon>
        <taxon>Flavobacteriaceae</taxon>
        <taxon>Winogradskyella</taxon>
    </lineage>
</organism>
<dbReference type="InterPro" id="IPR004628">
    <property type="entry name" value="Man_deHydtase"/>
</dbReference>
<dbReference type="InterPro" id="IPR036237">
    <property type="entry name" value="Xyl_isomerase-like_sf"/>
</dbReference>
<protein>
    <recommendedName>
        <fullName evidence="7">mannonate dehydratase</fullName>
        <ecNumber evidence="7">4.2.1.8</ecNumber>
    </recommendedName>
</protein>
<accession>A0ABT7ZX06</accession>
<dbReference type="EC" id="4.2.1.8" evidence="7"/>
<evidence type="ECO:0000256" key="9">
    <source>
        <dbReference type="ARBA" id="ARBA00023211"/>
    </source>
</evidence>
<dbReference type="Pfam" id="PF03786">
    <property type="entry name" value="UxuA"/>
    <property type="match status" value="1"/>
</dbReference>
<evidence type="ECO:0000256" key="6">
    <source>
        <dbReference type="ARBA" id="ARBA00007389"/>
    </source>
</evidence>
<name>A0ABT7ZX06_9FLAO</name>
<dbReference type="PANTHER" id="PTHR30387:SF2">
    <property type="entry name" value="MANNONATE DEHYDRATASE"/>
    <property type="match status" value="1"/>
</dbReference>
<evidence type="ECO:0000256" key="1">
    <source>
        <dbReference type="ARBA" id="ARBA00001794"/>
    </source>
</evidence>
<comment type="function">
    <text evidence="4">Catalyzes the dehydration of D-mannonate.</text>
</comment>
<keyword evidence="8" id="KW-0408">Iron</keyword>
<keyword evidence="9" id="KW-0464">Manganese</keyword>
<gene>
    <name evidence="11" type="ORF">QMA06_12425</name>
</gene>
<evidence type="ECO:0000313" key="11">
    <source>
        <dbReference type="EMBL" id="MDN3493528.1"/>
    </source>
</evidence>
<dbReference type="PANTHER" id="PTHR30387">
    <property type="entry name" value="MANNONATE DEHYDRATASE"/>
    <property type="match status" value="1"/>
</dbReference>
<comment type="cofactor">
    <cofactor evidence="3">
        <name>Fe(2+)</name>
        <dbReference type="ChEBI" id="CHEBI:29033"/>
    </cofactor>
</comment>
<evidence type="ECO:0000256" key="2">
    <source>
        <dbReference type="ARBA" id="ARBA00001936"/>
    </source>
</evidence>
<comment type="pathway">
    <text evidence="5">Carbohydrate metabolism; pentose and glucuronate interconversion.</text>
</comment>
<sequence length="354" mass="40112">MPKLGLGLYKSLLNKDNFNFAKQAGATHLVVQLVDYIKGGSNPTLSENYLNGWGTTKNQGKLWELDELKRLKSEIESHGLAWEAIENFDPSHWFDILLNGPKRDAQMSDLKYMVANIGKAGIPLIGYYFSIAGVWGWTNKPYGRGNAMTVGFNEKDINIHEPIKQGMVWNMNYDTDVEKTDINPISREEMWDRFSWFLNEILPVAEENGVRMVAHPDDPPVPEMRKSARLFHSISEYEKLLEVSKSPSNGFEFCMGTLQEMKEGNVLETLDKHSKAGNIGYIHFRNVKGKVPNYREVFVDEGDLNMAEAIRILKKNNYNGVLIPDHSPEMSCGAPWHASMAYALGYMKALIDTV</sequence>
<comment type="similarity">
    <text evidence="6">Belongs to the mannonate dehydratase family.</text>
</comment>
<comment type="catalytic activity">
    <reaction evidence="1">
        <text>D-mannonate = 2-dehydro-3-deoxy-D-gluconate + H2O</text>
        <dbReference type="Rhea" id="RHEA:20097"/>
        <dbReference type="ChEBI" id="CHEBI:15377"/>
        <dbReference type="ChEBI" id="CHEBI:17767"/>
        <dbReference type="ChEBI" id="CHEBI:57990"/>
        <dbReference type="EC" id="4.2.1.8"/>
    </reaction>
</comment>
<dbReference type="Proteomes" id="UP001231197">
    <property type="component" value="Unassembled WGS sequence"/>
</dbReference>
<comment type="caution">
    <text evidence="11">The sequence shown here is derived from an EMBL/GenBank/DDBJ whole genome shotgun (WGS) entry which is preliminary data.</text>
</comment>
<dbReference type="RefSeq" id="WP_290207189.1">
    <property type="nucleotide sequence ID" value="NZ_JASDDK010000004.1"/>
</dbReference>
<dbReference type="Gene3D" id="3.20.20.150">
    <property type="entry name" value="Divalent-metal-dependent TIM barrel enzymes"/>
    <property type="match status" value="1"/>
</dbReference>
<evidence type="ECO:0000256" key="10">
    <source>
        <dbReference type="ARBA" id="ARBA00023239"/>
    </source>
</evidence>
<reference evidence="11 12" key="1">
    <citation type="journal article" date="2023" name="Int. J. Syst. Evol. Microbiol.">
        <title>Winogradskyella bathintestinalis sp. nov., isolated from the intestine of the deep-sea loosejaw dragonfish, Malacosteus niger.</title>
        <authorList>
            <person name="Uniacke-Lowe S."/>
            <person name="Johnson C.N."/>
            <person name="Stanton C."/>
            <person name="Hill C."/>
            <person name="Ross P."/>
        </authorList>
    </citation>
    <scope>NUCLEOTIDE SEQUENCE [LARGE SCALE GENOMIC DNA]</scope>
    <source>
        <strain evidence="11 12">APC 3343</strain>
    </source>
</reference>
<evidence type="ECO:0000256" key="7">
    <source>
        <dbReference type="ARBA" id="ARBA00012927"/>
    </source>
</evidence>
<dbReference type="SUPFAM" id="SSF51658">
    <property type="entry name" value="Xylose isomerase-like"/>
    <property type="match status" value="1"/>
</dbReference>
<keyword evidence="12" id="KW-1185">Reference proteome</keyword>
<dbReference type="GO" id="GO:0008927">
    <property type="term" value="F:mannonate dehydratase activity"/>
    <property type="evidence" value="ECO:0007669"/>
    <property type="project" value="UniProtKB-EC"/>
</dbReference>
<dbReference type="EMBL" id="JASDDK010000004">
    <property type="protein sequence ID" value="MDN3493528.1"/>
    <property type="molecule type" value="Genomic_DNA"/>
</dbReference>
<evidence type="ECO:0000256" key="5">
    <source>
        <dbReference type="ARBA" id="ARBA00004892"/>
    </source>
</evidence>
<evidence type="ECO:0000313" key="12">
    <source>
        <dbReference type="Proteomes" id="UP001231197"/>
    </source>
</evidence>
<evidence type="ECO:0000256" key="4">
    <source>
        <dbReference type="ARBA" id="ARBA00002713"/>
    </source>
</evidence>
<keyword evidence="10 11" id="KW-0456">Lyase</keyword>